<gene>
    <name evidence="3" type="ORF">DFQ14_102123</name>
</gene>
<accession>A0A368VYB2</accession>
<dbReference type="Gene3D" id="3.30.750.24">
    <property type="entry name" value="STAS domain"/>
    <property type="match status" value="1"/>
</dbReference>
<sequence>MPTDVPITNHLGPAGTDFPADVAGVSTDRRATPAGSPPLLLRMSYAAPQVAVLSVAGDLDLATTPQLERLLWPRLNSTVSALVLDLGEVTFLGLTGLELLANAHTYAAHRGIPLCAVNRNHAVDRALAAGGLTTVLPCFGTVTDALTHMRGDDTTGREHTPRPVPAPR</sequence>
<name>A0A368VYB2_9ACTN</name>
<dbReference type="Proteomes" id="UP000253495">
    <property type="component" value="Unassembled WGS sequence"/>
</dbReference>
<protein>
    <submittedName>
        <fullName evidence="3">Anti-anti-sigma factor</fullName>
    </submittedName>
</protein>
<dbReference type="PROSITE" id="PS50801">
    <property type="entry name" value="STAS"/>
    <property type="match status" value="1"/>
</dbReference>
<dbReference type="AlphaFoldDB" id="A0A368VYB2"/>
<keyword evidence="4" id="KW-1185">Reference proteome</keyword>
<evidence type="ECO:0000259" key="2">
    <source>
        <dbReference type="PROSITE" id="PS50801"/>
    </source>
</evidence>
<dbReference type="InterPro" id="IPR002645">
    <property type="entry name" value="STAS_dom"/>
</dbReference>
<dbReference type="PANTHER" id="PTHR33495">
    <property type="entry name" value="ANTI-SIGMA FACTOR ANTAGONIST TM_1081-RELATED-RELATED"/>
    <property type="match status" value="1"/>
</dbReference>
<dbReference type="PANTHER" id="PTHR33495:SF2">
    <property type="entry name" value="ANTI-SIGMA FACTOR ANTAGONIST TM_1081-RELATED"/>
    <property type="match status" value="1"/>
</dbReference>
<organism evidence="3 4">
    <name type="scientific">Halopolyspora algeriensis</name>
    <dbReference type="NCBI Taxonomy" id="1500506"/>
    <lineage>
        <taxon>Bacteria</taxon>
        <taxon>Bacillati</taxon>
        <taxon>Actinomycetota</taxon>
        <taxon>Actinomycetes</taxon>
        <taxon>Actinomycetes incertae sedis</taxon>
        <taxon>Halopolyspora</taxon>
    </lineage>
</organism>
<reference evidence="3 4" key="1">
    <citation type="submission" date="2018-07" db="EMBL/GenBank/DDBJ databases">
        <title>Genomic Encyclopedia of Type Strains, Phase III (KMG-III): the genomes of soil and plant-associated and newly described type strains.</title>
        <authorList>
            <person name="Whitman W."/>
        </authorList>
    </citation>
    <scope>NUCLEOTIDE SEQUENCE [LARGE SCALE GENOMIC DNA]</scope>
    <source>
        <strain evidence="3 4">CECT 8575</strain>
    </source>
</reference>
<feature type="domain" description="STAS" evidence="2">
    <location>
        <begin position="48"/>
        <end position="149"/>
    </location>
</feature>
<evidence type="ECO:0000313" key="4">
    <source>
        <dbReference type="Proteomes" id="UP000253495"/>
    </source>
</evidence>
<dbReference type="CDD" id="cd07043">
    <property type="entry name" value="STAS_anti-anti-sigma_factors"/>
    <property type="match status" value="1"/>
</dbReference>
<proteinExistence type="predicted"/>
<feature type="region of interest" description="Disordered" evidence="1">
    <location>
        <begin position="149"/>
        <end position="168"/>
    </location>
</feature>
<dbReference type="InterPro" id="IPR036513">
    <property type="entry name" value="STAS_dom_sf"/>
</dbReference>
<dbReference type="SUPFAM" id="SSF52091">
    <property type="entry name" value="SpoIIaa-like"/>
    <property type="match status" value="1"/>
</dbReference>
<dbReference type="RefSeq" id="WP_114451696.1">
    <property type="nucleotide sequence ID" value="NZ_QPJC01000002.1"/>
</dbReference>
<evidence type="ECO:0000313" key="3">
    <source>
        <dbReference type="EMBL" id="RCW45822.1"/>
    </source>
</evidence>
<feature type="compositionally biased region" description="Basic and acidic residues" evidence="1">
    <location>
        <begin position="149"/>
        <end position="161"/>
    </location>
</feature>
<dbReference type="EMBL" id="QPJC01000002">
    <property type="protein sequence ID" value="RCW45822.1"/>
    <property type="molecule type" value="Genomic_DNA"/>
</dbReference>
<dbReference type="Pfam" id="PF01740">
    <property type="entry name" value="STAS"/>
    <property type="match status" value="1"/>
</dbReference>
<comment type="caution">
    <text evidence="3">The sequence shown here is derived from an EMBL/GenBank/DDBJ whole genome shotgun (WGS) entry which is preliminary data.</text>
</comment>
<dbReference type="GO" id="GO:0043856">
    <property type="term" value="F:anti-sigma factor antagonist activity"/>
    <property type="evidence" value="ECO:0007669"/>
    <property type="project" value="TreeGrafter"/>
</dbReference>
<evidence type="ECO:0000256" key="1">
    <source>
        <dbReference type="SAM" id="MobiDB-lite"/>
    </source>
</evidence>